<comment type="caution">
    <text evidence="7">The sequence shown here is derived from an EMBL/GenBank/DDBJ whole genome shotgun (WGS) entry which is preliminary data.</text>
</comment>
<keyword evidence="4" id="KW-0472">Membrane</keyword>
<evidence type="ECO:0000313" key="8">
    <source>
        <dbReference type="Proteomes" id="UP001597425"/>
    </source>
</evidence>
<sequence length="368" mass="40384">MKILILPLLLILLFRPPTALAEDLSVRVHNLPPKGSLVLRVYSDPDSFADFRNPVREQRFSIRPGERYVVSGVPEGEVAVLAFFDENDNRALDKNFMGIPRESLGLSNNYQPKGPPSFQQAAITVAPDGPNPVDIHLYELLGDSGQWGVGMGVIGRNSPYLDSDTNVVQAFPVVTYFGERLQWIGPSLRYGVLGSDRLRLAVTASYRMGAYEEKDAEILEGLGDRDDTVFGGVALTYEGPAGTEFDLRYQHDLLDRFGGGTASASVSRGFQFGRLRLMPSLGVNWLSGDLANYDFGVPTSAAIPGRPAYTVGNSYTIEASMGGMFELSERWRLALNVAMEKLDNKITDSPIVDEDYVVTGFAAMTYSF</sequence>
<comment type="similarity">
    <text evidence="2">Belongs to the MipA/OmpV family.</text>
</comment>
<dbReference type="InterPro" id="IPR018673">
    <property type="entry name" value="DUF2141"/>
</dbReference>
<dbReference type="Pfam" id="PF06629">
    <property type="entry name" value="MipA"/>
    <property type="match status" value="1"/>
</dbReference>
<reference evidence="8" key="1">
    <citation type="journal article" date="2019" name="Int. J. Syst. Evol. Microbiol.">
        <title>The Global Catalogue of Microorganisms (GCM) 10K type strain sequencing project: providing services to taxonomists for standard genome sequencing and annotation.</title>
        <authorList>
            <consortium name="The Broad Institute Genomics Platform"/>
            <consortium name="The Broad Institute Genome Sequencing Center for Infectious Disease"/>
            <person name="Wu L."/>
            <person name="Ma J."/>
        </authorList>
    </citation>
    <scope>NUCLEOTIDE SEQUENCE [LARGE SCALE GENOMIC DNA]</scope>
    <source>
        <strain evidence="8">KCTC 12848</strain>
    </source>
</reference>
<evidence type="ECO:0000256" key="4">
    <source>
        <dbReference type="ARBA" id="ARBA00023136"/>
    </source>
</evidence>
<keyword evidence="5" id="KW-0998">Cell outer membrane</keyword>
<evidence type="ECO:0000313" key="7">
    <source>
        <dbReference type="EMBL" id="MFD2311637.1"/>
    </source>
</evidence>
<dbReference type="Pfam" id="PF09912">
    <property type="entry name" value="DUF2141"/>
    <property type="match status" value="1"/>
</dbReference>
<dbReference type="PANTHER" id="PTHR38776">
    <property type="entry name" value="MLTA-INTERACTING PROTEIN-RELATED"/>
    <property type="match status" value="1"/>
</dbReference>
<protein>
    <submittedName>
        <fullName evidence="7">MipA/OmpV family protein</fullName>
    </submittedName>
</protein>
<dbReference type="Proteomes" id="UP001597425">
    <property type="component" value="Unassembled WGS sequence"/>
</dbReference>
<evidence type="ECO:0000256" key="6">
    <source>
        <dbReference type="SAM" id="SignalP"/>
    </source>
</evidence>
<comment type="subcellular location">
    <subcellularLocation>
        <location evidence="1">Cell outer membrane</location>
    </subcellularLocation>
</comment>
<feature type="chain" id="PRO_5045497968" evidence="6">
    <location>
        <begin position="22"/>
        <end position="368"/>
    </location>
</feature>
<evidence type="ECO:0000256" key="5">
    <source>
        <dbReference type="ARBA" id="ARBA00023237"/>
    </source>
</evidence>
<evidence type="ECO:0000256" key="3">
    <source>
        <dbReference type="ARBA" id="ARBA00022729"/>
    </source>
</evidence>
<feature type="signal peptide" evidence="6">
    <location>
        <begin position="1"/>
        <end position="21"/>
    </location>
</feature>
<dbReference type="InterPro" id="IPR010583">
    <property type="entry name" value="MipA"/>
</dbReference>
<gene>
    <name evidence="7" type="ORF">ACFSKX_14510</name>
</gene>
<dbReference type="PANTHER" id="PTHR38776:SF1">
    <property type="entry name" value="MLTA-INTERACTING PROTEIN-RELATED"/>
    <property type="match status" value="1"/>
</dbReference>
<keyword evidence="8" id="KW-1185">Reference proteome</keyword>
<name>A0ABW5EEM8_9GAMM</name>
<dbReference type="RefSeq" id="WP_265722845.1">
    <property type="nucleotide sequence ID" value="NZ_JAPIVK010000030.1"/>
</dbReference>
<keyword evidence="3 6" id="KW-0732">Signal</keyword>
<dbReference type="EMBL" id="JBHUJD010000020">
    <property type="protein sequence ID" value="MFD2311637.1"/>
    <property type="molecule type" value="Genomic_DNA"/>
</dbReference>
<evidence type="ECO:0000256" key="1">
    <source>
        <dbReference type="ARBA" id="ARBA00004442"/>
    </source>
</evidence>
<accession>A0ABW5EEM8</accession>
<organism evidence="7 8">
    <name type="scientific">Microbulbifer halophilus</name>
    <dbReference type="NCBI Taxonomy" id="453963"/>
    <lineage>
        <taxon>Bacteria</taxon>
        <taxon>Pseudomonadati</taxon>
        <taxon>Pseudomonadota</taxon>
        <taxon>Gammaproteobacteria</taxon>
        <taxon>Cellvibrionales</taxon>
        <taxon>Microbulbiferaceae</taxon>
        <taxon>Microbulbifer</taxon>
    </lineage>
</organism>
<proteinExistence type="inferred from homology"/>
<evidence type="ECO:0000256" key="2">
    <source>
        <dbReference type="ARBA" id="ARBA00005722"/>
    </source>
</evidence>